<keyword evidence="6" id="KW-1185">Reference proteome</keyword>
<dbReference type="GO" id="GO:0003824">
    <property type="term" value="F:catalytic activity"/>
    <property type="evidence" value="ECO:0007669"/>
    <property type="project" value="InterPro"/>
</dbReference>
<evidence type="ECO:0000256" key="3">
    <source>
        <dbReference type="ARBA" id="ARBA00022553"/>
    </source>
</evidence>
<dbReference type="Gene3D" id="1.10.1200.10">
    <property type="entry name" value="ACP-like"/>
    <property type="match status" value="1"/>
</dbReference>
<dbReference type="SUPFAM" id="SSF52777">
    <property type="entry name" value="CoA-dependent acyltransferases"/>
    <property type="match status" value="2"/>
</dbReference>
<name>A0A075UWG7_9PSEU</name>
<evidence type="ECO:0000313" key="5">
    <source>
        <dbReference type="EMBL" id="AIG76759.1"/>
    </source>
</evidence>
<dbReference type="PANTHER" id="PTHR45527">
    <property type="entry name" value="NONRIBOSOMAL PEPTIDE SYNTHETASE"/>
    <property type="match status" value="1"/>
</dbReference>
<dbReference type="PANTHER" id="PTHR45527:SF1">
    <property type="entry name" value="FATTY ACID SYNTHASE"/>
    <property type="match status" value="1"/>
</dbReference>
<dbReference type="HOGENOM" id="CLU_013851_0_0_11"/>
<dbReference type="Pfam" id="PF00550">
    <property type="entry name" value="PP-binding"/>
    <property type="match status" value="1"/>
</dbReference>
<dbReference type="InterPro" id="IPR029058">
    <property type="entry name" value="AB_hydrolase_fold"/>
</dbReference>
<dbReference type="GO" id="GO:0043041">
    <property type="term" value="P:amino acid activation for nonribosomal peptide biosynthetic process"/>
    <property type="evidence" value="ECO:0007669"/>
    <property type="project" value="TreeGrafter"/>
</dbReference>
<dbReference type="Pfam" id="PF00975">
    <property type="entry name" value="Thioesterase"/>
    <property type="match status" value="1"/>
</dbReference>
<dbReference type="KEGG" id="aja:AJAP_19480"/>
<dbReference type="AlphaFoldDB" id="A0A075UWG7"/>
<dbReference type="GO" id="GO:0005737">
    <property type="term" value="C:cytoplasm"/>
    <property type="evidence" value="ECO:0007669"/>
    <property type="project" value="TreeGrafter"/>
</dbReference>
<dbReference type="InterPro" id="IPR001242">
    <property type="entry name" value="Condensation_dom"/>
</dbReference>
<dbReference type="Gene3D" id="3.30.559.30">
    <property type="entry name" value="Nonribosomal peptide synthetase, condensation domain"/>
    <property type="match status" value="1"/>
</dbReference>
<evidence type="ECO:0000313" key="6">
    <source>
        <dbReference type="Proteomes" id="UP000028492"/>
    </source>
</evidence>
<dbReference type="GO" id="GO:0031177">
    <property type="term" value="F:phosphopantetheine binding"/>
    <property type="evidence" value="ECO:0007669"/>
    <property type="project" value="InterPro"/>
</dbReference>
<organism evidence="5 6">
    <name type="scientific">Amycolatopsis japonica</name>
    <dbReference type="NCBI Taxonomy" id="208439"/>
    <lineage>
        <taxon>Bacteria</taxon>
        <taxon>Bacillati</taxon>
        <taxon>Actinomycetota</taxon>
        <taxon>Actinomycetes</taxon>
        <taxon>Pseudonocardiales</taxon>
        <taxon>Pseudonocardiaceae</taxon>
        <taxon>Amycolatopsis</taxon>
        <taxon>Amycolatopsis japonica group</taxon>
    </lineage>
</organism>
<dbReference type="SUPFAM" id="SSF53474">
    <property type="entry name" value="alpha/beta-Hydrolases"/>
    <property type="match status" value="1"/>
</dbReference>
<dbReference type="InterPro" id="IPR023213">
    <property type="entry name" value="CAT-like_dom_sf"/>
</dbReference>
<sequence>MNAPVATDTGMFPASALMEMLWWIHQRAKNKSVYNQTWPLKADRPLDFDALRVAWQAVVDRYEAMRASLHHRDGAIMVSIVDHVEVEPQRIEIEDPGSVPVEPLLRSIAGEIQERPLALDVAPAARLVAVTVGDQHELLVTVHHALVDGWGMQLLMDDFAKAYAAAVAGEEPEFGGEPQVSFREHILASNAARTDGRWDASLKYWREKLDGAVTTTLVADRHTYTGTGNKGGMVRFVFSKEAVDGIGTLAKRYFTTPFSVLFAALQTVLARGGAGPEVCTGLVSANRMTPQDQALVGYLANVLVTRTVVEDGDSFGTVVERVRDGMWDSLAHQTVPFSLVYGALTESAQARLRDAIPILVTWYGSIGVGLRLGDVELTLQRAPNRAARTDLGFGVFDFDGEYIVESEYNVGRFDHSTARRLFQDIDRVLAEGGLDPELPVGTIEVGSRTAPAYLEHTITTADLDTTEMPETASLDQVRRVWTEVLGTAPTGADEDFFATGGRSLKVVQFASALESESGVTLDITGWLTEPTPRKAAEQLDGGAGVDDGSTLVVLQDGEGPHLHLLPGAGGTVRDYRELVAELPSDWRVTASQERAPLDSIPAMAARFRADLDAEDLRPDLLGGWSMGGQIAFEMAATGHGTPPPVVLLDSTPPVEHDIPREVRDAVVYEVFSENMAATFGATLDGTPAKTTPGDPELAMRVLAARLATASGQPVSVAMLLERWTTFNRHTDAVGSYVSERPLEAPALLVRAELADHQVDQWSGQFSAPPRLIQVEADHYGMLRAPAIAEIARAIVGLRTTTTPSA</sequence>
<dbReference type="GO" id="GO:0008610">
    <property type="term" value="P:lipid biosynthetic process"/>
    <property type="evidence" value="ECO:0007669"/>
    <property type="project" value="UniProtKB-ARBA"/>
</dbReference>
<evidence type="ECO:0000259" key="4">
    <source>
        <dbReference type="PROSITE" id="PS50075"/>
    </source>
</evidence>
<dbReference type="Proteomes" id="UP000028492">
    <property type="component" value="Chromosome"/>
</dbReference>
<feature type="domain" description="Carrier" evidence="4">
    <location>
        <begin position="468"/>
        <end position="543"/>
    </location>
</feature>
<dbReference type="SMART" id="SM00823">
    <property type="entry name" value="PKS_PP"/>
    <property type="match status" value="1"/>
</dbReference>
<keyword evidence="2" id="KW-0596">Phosphopantetheine</keyword>
<dbReference type="STRING" id="208439.AJAP_19480"/>
<dbReference type="Gene3D" id="3.40.50.1820">
    <property type="entry name" value="alpha/beta hydrolase"/>
    <property type="match status" value="1"/>
</dbReference>
<dbReference type="SUPFAM" id="SSF47336">
    <property type="entry name" value="ACP-like"/>
    <property type="match status" value="1"/>
</dbReference>
<proteinExistence type="predicted"/>
<gene>
    <name evidence="5" type="ORF">AJAP_19480</name>
</gene>
<protein>
    <submittedName>
        <fullName evidence="5">Condensation domain-containing protein</fullName>
    </submittedName>
</protein>
<dbReference type="GO" id="GO:0044550">
    <property type="term" value="P:secondary metabolite biosynthetic process"/>
    <property type="evidence" value="ECO:0007669"/>
    <property type="project" value="TreeGrafter"/>
</dbReference>
<dbReference type="Gene3D" id="3.30.559.10">
    <property type="entry name" value="Chloramphenicol acetyltransferase-like domain"/>
    <property type="match status" value="1"/>
</dbReference>
<dbReference type="PROSITE" id="PS50075">
    <property type="entry name" value="CARRIER"/>
    <property type="match status" value="1"/>
</dbReference>
<reference evidence="5 6" key="1">
    <citation type="journal article" date="2014" name="J. Biotechnol.">
        <title>Complete genome sequence of the actinobacterium Amycolatopsis japonica MG417-CF17(T) (=DSM 44213T) producing (S,S)-N,N'-ethylenediaminedisuccinic acid.</title>
        <authorList>
            <person name="Stegmann E."/>
            <person name="Albersmeier A."/>
            <person name="Spohn M."/>
            <person name="Gert H."/>
            <person name="Weber T."/>
            <person name="Wohlleben W."/>
            <person name="Kalinowski J."/>
            <person name="Ruckert C."/>
        </authorList>
    </citation>
    <scope>NUCLEOTIDE SEQUENCE [LARGE SCALE GENOMIC DNA]</scope>
    <source>
        <strain evidence="6">MG417-CF17 (DSM 44213)</strain>
    </source>
</reference>
<keyword evidence="3" id="KW-0597">Phosphoprotein</keyword>
<dbReference type="InterPro" id="IPR001031">
    <property type="entry name" value="Thioesterase"/>
</dbReference>
<dbReference type="Pfam" id="PF00668">
    <property type="entry name" value="Condensation"/>
    <property type="match status" value="1"/>
</dbReference>
<dbReference type="InterPro" id="IPR009081">
    <property type="entry name" value="PP-bd_ACP"/>
</dbReference>
<dbReference type="InterPro" id="IPR020806">
    <property type="entry name" value="PKS_PP-bd"/>
</dbReference>
<dbReference type="RefSeq" id="WP_051972516.1">
    <property type="nucleotide sequence ID" value="NZ_CP008953.1"/>
</dbReference>
<accession>A0A075UWG7</accession>
<evidence type="ECO:0000256" key="1">
    <source>
        <dbReference type="ARBA" id="ARBA00001957"/>
    </source>
</evidence>
<dbReference type="eggNOG" id="COG1020">
    <property type="taxonomic scope" value="Bacteria"/>
</dbReference>
<evidence type="ECO:0000256" key="2">
    <source>
        <dbReference type="ARBA" id="ARBA00022450"/>
    </source>
</evidence>
<comment type="cofactor">
    <cofactor evidence="1">
        <name>pantetheine 4'-phosphate</name>
        <dbReference type="ChEBI" id="CHEBI:47942"/>
    </cofactor>
</comment>
<dbReference type="EMBL" id="CP008953">
    <property type="protein sequence ID" value="AIG76759.1"/>
    <property type="molecule type" value="Genomic_DNA"/>
</dbReference>
<dbReference type="InterPro" id="IPR036736">
    <property type="entry name" value="ACP-like_sf"/>
</dbReference>